<dbReference type="PROSITE" id="PS50404">
    <property type="entry name" value="GST_NTER"/>
    <property type="match status" value="1"/>
</dbReference>
<proteinExistence type="predicted"/>
<dbReference type="Pfam" id="PF13417">
    <property type="entry name" value="GST_N_3"/>
    <property type="match status" value="1"/>
</dbReference>
<dbReference type="Proteomes" id="UP000295673">
    <property type="component" value="Unassembled WGS sequence"/>
</dbReference>
<dbReference type="SUPFAM" id="SSF52833">
    <property type="entry name" value="Thioredoxin-like"/>
    <property type="match status" value="1"/>
</dbReference>
<evidence type="ECO:0000313" key="2">
    <source>
        <dbReference type="EMBL" id="TCL01369.1"/>
    </source>
</evidence>
<dbReference type="OrthoDB" id="9795329at2"/>
<organism evidence="2 3">
    <name type="scientific">Shimia isoporae</name>
    <dbReference type="NCBI Taxonomy" id="647720"/>
    <lineage>
        <taxon>Bacteria</taxon>
        <taxon>Pseudomonadati</taxon>
        <taxon>Pseudomonadota</taxon>
        <taxon>Alphaproteobacteria</taxon>
        <taxon>Rhodobacterales</taxon>
        <taxon>Roseobacteraceae</taxon>
    </lineage>
</organism>
<dbReference type="Gene3D" id="3.40.30.10">
    <property type="entry name" value="Glutaredoxin"/>
    <property type="match status" value="1"/>
</dbReference>
<dbReference type="InterPro" id="IPR036249">
    <property type="entry name" value="Thioredoxin-like_sf"/>
</dbReference>
<dbReference type="Pfam" id="PF13410">
    <property type="entry name" value="GST_C_2"/>
    <property type="match status" value="1"/>
</dbReference>
<keyword evidence="2" id="KW-0808">Transferase</keyword>
<gene>
    <name evidence="2" type="ORF">BXY66_2684</name>
</gene>
<accession>A0A4R1NB82</accession>
<dbReference type="CDD" id="cd03049">
    <property type="entry name" value="GST_N_3"/>
    <property type="match status" value="1"/>
</dbReference>
<dbReference type="RefSeq" id="WP_132860703.1">
    <property type="nucleotide sequence ID" value="NZ_SMGR01000002.1"/>
</dbReference>
<comment type="caution">
    <text evidence="2">The sequence shown here is derived from an EMBL/GenBank/DDBJ whole genome shotgun (WGS) entry which is preliminary data.</text>
</comment>
<dbReference type="EMBL" id="SMGR01000002">
    <property type="protein sequence ID" value="TCL01369.1"/>
    <property type="molecule type" value="Genomic_DNA"/>
</dbReference>
<evidence type="ECO:0000313" key="3">
    <source>
        <dbReference type="Proteomes" id="UP000295673"/>
    </source>
</evidence>
<dbReference type="Gene3D" id="1.20.1050.10">
    <property type="match status" value="1"/>
</dbReference>
<dbReference type="AlphaFoldDB" id="A0A4R1NB82"/>
<dbReference type="SUPFAM" id="SSF47616">
    <property type="entry name" value="GST C-terminal domain-like"/>
    <property type="match status" value="1"/>
</dbReference>
<dbReference type="InterPro" id="IPR036282">
    <property type="entry name" value="Glutathione-S-Trfase_C_sf"/>
</dbReference>
<keyword evidence="3" id="KW-1185">Reference proteome</keyword>
<protein>
    <submittedName>
        <fullName evidence="2">Glutathione S-transferase</fullName>
    </submittedName>
</protein>
<evidence type="ECO:0000259" key="1">
    <source>
        <dbReference type="PROSITE" id="PS50404"/>
    </source>
</evidence>
<dbReference type="InterPro" id="IPR004045">
    <property type="entry name" value="Glutathione_S-Trfase_N"/>
</dbReference>
<dbReference type="CDD" id="cd03205">
    <property type="entry name" value="GST_C_6"/>
    <property type="match status" value="1"/>
</dbReference>
<sequence length="204" mass="22750">MSRLQLIHSPASPFVRKVRVTLAETEQVADVDLVRVHTTALSTADEAAAANPLGKIPALVRPDGPAIYDSRVICRYLVARAGADLYPEDRLWDVLTIEATADGILESAVLMVYEKRLRPEEIVFGDWLESQWGKVAGALDALNDRWMSHLHGPLDMGQIAVGCALGYLDFRHDDRNWRNGRDALAAWYDDFAQRESMVTTFPSD</sequence>
<dbReference type="GO" id="GO:0016740">
    <property type="term" value="F:transferase activity"/>
    <property type="evidence" value="ECO:0007669"/>
    <property type="project" value="UniProtKB-KW"/>
</dbReference>
<feature type="domain" description="GST N-terminal" evidence="1">
    <location>
        <begin position="2"/>
        <end position="85"/>
    </location>
</feature>
<reference evidence="2 3" key="1">
    <citation type="submission" date="2019-03" db="EMBL/GenBank/DDBJ databases">
        <title>Genomic Encyclopedia of Archaeal and Bacterial Type Strains, Phase II (KMG-II): from individual species to whole genera.</title>
        <authorList>
            <person name="Goeker M."/>
        </authorList>
    </citation>
    <scope>NUCLEOTIDE SEQUENCE [LARGE SCALE GENOMIC DNA]</scope>
    <source>
        <strain evidence="2 3">DSM 26433</strain>
    </source>
</reference>
<name>A0A4R1NB82_9RHOB</name>